<gene>
    <name evidence="1" type="ORF">BDY19DRAFT_924404</name>
</gene>
<comment type="caution">
    <text evidence="1">The sequence shown here is derived from an EMBL/GenBank/DDBJ whole genome shotgun (WGS) entry which is preliminary data.</text>
</comment>
<dbReference type="EMBL" id="MU274903">
    <property type="protein sequence ID" value="KAI0092444.1"/>
    <property type="molecule type" value="Genomic_DNA"/>
</dbReference>
<sequence length="519" mass="59554">MSAISLPIFLMIFSLTATLFFYRRYQWQNRLQGFKLPPGPRGWPVIGNLLALPSEQGWVVFRDWSRTYGNMIFLRAFGTPMLVISSPDICRDLMEKRSAIYSDKARFTIDELTGWDFNLGVMPYGQRWRGVRAYFHQYFNSVVTPSYHAKQTEQVHAFLRRCLDQADKQLDPGCVRLTLAATIIDLAYGQQILSMDDDYMKLTLEAIDGFVESKVIGKFWVDFMPFLKYLPPWLPGSGAVRYGARYRPVTEEMLDRPFRDIQSGANQNPSMLREILLKLKDEPDTERRSAQEQYAKQATGIAYAAASDTTYSLLQTFFCAMAMSPEIRKKAQKELEFVIGPDRLPTYDDQNDLPYIQAIFLECVRWLPVVPLGIPHRLITDDYYDGYFIPEGTVIIPNVWQMLRDPQDYPDPERFNPDRYLKDDVLNPDVRDPSVVAFGFGRRICPGRHFAKDNAFLTIATILHAFDVLPSIDEHGNEMDPTPKMTSTGGLCYPDRLHYMLRPRSEASEALVRATATAA</sequence>
<evidence type="ECO:0000313" key="1">
    <source>
        <dbReference type="EMBL" id="KAI0092444.1"/>
    </source>
</evidence>
<keyword evidence="1" id="KW-0503">Monooxygenase</keyword>
<proteinExistence type="predicted"/>
<organism evidence="1 2">
    <name type="scientific">Irpex rosettiformis</name>
    <dbReference type="NCBI Taxonomy" id="378272"/>
    <lineage>
        <taxon>Eukaryota</taxon>
        <taxon>Fungi</taxon>
        <taxon>Dikarya</taxon>
        <taxon>Basidiomycota</taxon>
        <taxon>Agaricomycotina</taxon>
        <taxon>Agaricomycetes</taxon>
        <taxon>Polyporales</taxon>
        <taxon>Irpicaceae</taxon>
        <taxon>Irpex</taxon>
    </lineage>
</organism>
<name>A0ACB8UDY9_9APHY</name>
<evidence type="ECO:0000313" key="2">
    <source>
        <dbReference type="Proteomes" id="UP001055072"/>
    </source>
</evidence>
<reference evidence="1" key="1">
    <citation type="journal article" date="2021" name="Environ. Microbiol.">
        <title>Gene family expansions and transcriptome signatures uncover fungal adaptations to wood decay.</title>
        <authorList>
            <person name="Hage H."/>
            <person name="Miyauchi S."/>
            <person name="Viragh M."/>
            <person name="Drula E."/>
            <person name="Min B."/>
            <person name="Chaduli D."/>
            <person name="Navarro D."/>
            <person name="Favel A."/>
            <person name="Norest M."/>
            <person name="Lesage-Meessen L."/>
            <person name="Balint B."/>
            <person name="Merenyi Z."/>
            <person name="de Eugenio L."/>
            <person name="Morin E."/>
            <person name="Martinez A.T."/>
            <person name="Baldrian P."/>
            <person name="Stursova M."/>
            <person name="Martinez M.J."/>
            <person name="Novotny C."/>
            <person name="Magnuson J.K."/>
            <person name="Spatafora J.W."/>
            <person name="Maurice S."/>
            <person name="Pangilinan J."/>
            <person name="Andreopoulos W."/>
            <person name="LaButti K."/>
            <person name="Hundley H."/>
            <person name="Na H."/>
            <person name="Kuo A."/>
            <person name="Barry K."/>
            <person name="Lipzen A."/>
            <person name="Henrissat B."/>
            <person name="Riley R."/>
            <person name="Ahrendt S."/>
            <person name="Nagy L.G."/>
            <person name="Grigoriev I.V."/>
            <person name="Martin F."/>
            <person name="Rosso M.N."/>
        </authorList>
    </citation>
    <scope>NUCLEOTIDE SEQUENCE</scope>
    <source>
        <strain evidence="1">CBS 384.51</strain>
    </source>
</reference>
<keyword evidence="1" id="KW-0560">Oxidoreductase</keyword>
<keyword evidence="2" id="KW-1185">Reference proteome</keyword>
<accession>A0ACB8UDY9</accession>
<protein>
    <submittedName>
        <fullName evidence="1">CyP450 monooxygenase</fullName>
    </submittedName>
</protein>
<dbReference type="Proteomes" id="UP001055072">
    <property type="component" value="Unassembled WGS sequence"/>
</dbReference>